<feature type="domain" description="BTB" evidence="2">
    <location>
        <begin position="24"/>
        <end position="92"/>
    </location>
</feature>
<name>A0ABR1SK83_9PEZI</name>
<keyword evidence="4" id="KW-1185">Reference proteome</keyword>
<dbReference type="InterPro" id="IPR045068">
    <property type="entry name" value="BACURD1-3"/>
</dbReference>
<dbReference type="EMBL" id="JAQQWK010000009">
    <property type="protein sequence ID" value="KAK8034115.1"/>
    <property type="molecule type" value="Genomic_DNA"/>
</dbReference>
<dbReference type="PANTHER" id="PTHR11145:SF8">
    <property type="entry name" value="RE57120P"/>
    <property type="match status" value="1"/>
</dbReference>
<protein>
    <recommendedName>
        <fullName evidence="2">BTB domain-containing protein</fullName>
    </recommendedName>
</protein>
<evidence type="ECO:0000256" key="1">
    <source>
        <dbReference type="SAM" id="MobiDB-lite"/>
    </source>
</evidence>
<organism evidence="3 4">
    <name type="scientific">Apiospora rasikravindrae</name>
    <dbReference type="NCBI Taxonomy" id="990691"/>
    <lineage>
        <taxon>Eukaryota</taxon>
        <taxon>Fungi</taxon>
        <taxon>Dikarya</taxon>
        <taxon>Ascomycota</taxon>
        <taxon>Pezizomycotina</taxon>
        <taxon>Sordariomycetes</taxon>
        <taxon>Xylariomycetidae</taxon>
        <taxon>Amphisphaeriales</taxon>
        <taxon>Apiosporaceae</taxon>
        <taxon>Apiospora</taxon>
    </lineage>
</organism>
<proteinExistence type="predicted"/>
<evidence type="ECO:0000313" key="3">
    <source>
        <dbReference type="EMBL" id="KAK8034115.1"/>
    </source>
</evidence>
<dbReference type="InterPro" id="IPR000210">
    <property type="entry name" value="BTB/POZ_dom"/>
</dbReference>
<evidence type="ECO:0000259" key="2">
    <source>
        <dbReference type="PROSITE" id="PS50097"/>
    </source>
</evidence>
<reference evidence="3 4" key="1">
    <citation type="submission" date="2023-01" db="EMBL/GenBank/DDBJ databases">
        <title>Analysis of 21 Apiospora genomes using comparative genomics revels a genus with tremendous synthesis potential of carbohydrate active enzymes and secondary metabolites.</title>
        <authorList>
            <person name="Sorensen T."/>
        </authorList>
    </citation>
    <scope>NUCLEOTIDE SEQUENCE [LARGE SCALE GENOMIC DNA]</scope>
    <source>
        <strain evidence="3 4">CBS 33761</strain>
    </source>
</reference>
<sequence>MRERHNEDEHAQDELSQTSSNKDGPIHLQVGEYNFTTWEKTLTDESAFFAAMFSSRRKNYTTPNGVVYLDADGWVFKDVLAYLRTGNFPLFFDAATNSFDYARYQNLLGEAKDFEIRRLEQWIEQQRYLDAVEVLHQKCTFDNEEELAQGVIRAAGNIVVSSSGWGT</sequence>
<evidence type="ECO:0000313" key="4">
    <source>
        <dbReference type="Proteomes" id="UP001444661"/>
    </source>
</evidence>
<feature type="compositionally biased region" description="Basic and acidic residues" evidence="1">
    <location>
        <begin position="1"/>
        <end position="13"/>
    </location>
</feature>
<dbReference type="Proteomes" id="UP001444661">
    <property type="component" value="Unassembled WGS sequence"/>
</dbReference>
<comment type="caution">
    <text evidence="3">The sequence shown here is derived from an EMBL/GenBank/DDBJ whole genome shotgun (WGS) entry which is preliminary data.</text>
</comment>
<gene>
    <name evidence="3" type="ORF">PG993_009110</name>
</gene>
<accession>A0ABR1SK83</accession>
<dbReference type="PANTHER" id="PTHR11145">
    <property type="entry name" value="BTB/POZ DOMAIN-CONTAINING ADAPTER FOR CUL3-MEDIATED RHOA DEGRADATION PROTEIN FAMILY MEMBER"/>
    <property type="match status" value="1"/>
</dbReference>
<dbReference type="InterPro" id="IPR003131">
    <property type="entry name" value="T1-type_BTB"/>
</dbReference>
<dbReference type="Pfam" id="PF02214">
    <property type="entry name" value="BTB_2"/>
    <property type="match status" value="1"/>
</dbReference>
<dbReference type="InterPro" id="IPR011333">
    <property type="entry name" value="SKP1/BTB/POZ_sf"/>
</dbReference>
<dbReference type="Gene3D" id="3.30.710.10">
    <property type="entry name" value="Potassium Channel Kv1.1, Chain A"/>
    <property type="match status" value="1"/>
</dbReference>
<dbReference type="SUPFAM" id="SSF54695">
    <property type="entry name" value="POZ domain"/>
    <property type="match status" value="1"/>
</dbReference>
<feature type="region of interest" description="Disordered" evidence="1">
    <location>
        <begin position="1"/>
        <end position="25"/>
    </location>
</feature>
<dbReference type="PROSITE" id="PS50097">
    <property type="entry name" value="BTB"/>
    <property type="match status" value="1"/>
</dbReference>